<dbReference type="InParanoid" id="A0A6P7GYZ1"/>
<dbReference type="RefSeq" id="XP_028154956.1">
    <property type="nucleotide sequence ID" value="XM_028299155.1"/>
</dbReference>
<proteinExistence type="predicted"/>
<accession>A0A6P7GYZ1</accession>
<reference evidence="1" key="1">
    <citation type="submission" date="2025-08" db="UniProtKB">
        <authorList>
            <consortium name="RefSeq"/>
        </authorList>
    </citation>
    <scope>IDENTIFICATION</scope>
    <source>
        <tissue evidence="1">Whole insect</tissue>
    </source>
</reference>
<protein>
    <submittedName>
        <fullName evidence="1">Uncharacterized protein LOC114348621</fullName>
    </submittedName>
</protein>
<organism evidence="1">
    <name type="scientific">Diabrotica virgifera virgifera</name>
    <name type="common">western corn rootworm</name>
    <dbReference type="NCBI Taxonomy" id="50390"/>
    <lineage>
        <taxon>Eukaryota</taxon>
        <taxon>Metazoa</taxon>
        <taxon>Ecdysozoa</taxon>
        <taxon>Arthropoda</taxon>
        <taxon>Hexapoda</taxon>
        <taxon>Insecta</taxon>
        <taxon>Pterygota</taxon>
        <taxon>Neoptera</taxon>
        <taxon>Endopterygota</taxon>
        <taxon>Coleoptera</taxon>
        <taxon>Polyphaga</taxon>
        <taxon>Cucujiformia</taxon>
        <taxon>Chrysomeloidea</taxon>
        <taxon>Chrysomelidae</taxon>
        <taxon>Galerucinae</taxon>
        <taxon>Diabroticina</taxon>
        <taxon>Diabroticites</taxon>
        <taxon>Diabrotica</taxon>
    </lineage>
</organism>
<name>A0A6P7GYZ1_DIAVI</name>
<dbReference type="AlphaFoldDB" id="A0A6P7GYZ1"/>
<evidence type="ECO:0000313" key="1">
    <source>
        <dbReference type="RefSeq" id="XP_028154956.1"/>
    </source>
</evidence>
<gene>
    <name evidence="1" type="primary">LOC114348621</name>
</gene>
<sequence length="174" mass="20666">MESDSVHANIERKRKKLPTLTILTPWDWQQFIRQCSNKYEAVNMELNDFKNFECLYSSTGPFINRKINTDRGAFQISKSVILRVTKENFGMLQYKTSFNSDTFQMVDLRRNKRGDIILPETLPQMNMQLIPISTKKYRDLMDLLLYLPSYCHDFYKNLPHSNEESEYPNDNDDM</sequence>